<protein>
    <submittedName>
        <fullName evidence="4">Alpha/beta-hydrolase</fullName>
    </submittedName>
</protein>
<dbReference type="InterPro" id="IPR000073">
    <property type="entry name" value="AB_hydrolase_1"/>
</dbReference>
<dbReference type="GO" id="GO:0016787">
    <property type="term" value="F:hydrolase activity"/>
    <property type="evidence" value="ECO:0007669"/>
    <property type="project" value="UniProtKB-KW"/>
</dbReference>
<evidence type="ECO:0000256" key="2">
    <source>
        <dbReference type="ARBA" id="ARBA00038334"/>
    </source>
</evidence>
<dbReference type="SUPFAM" id="SSF53474">
    <property type="entry name" value="alpha/beta-Hydrolases"/>
    <property type="match status" value="1"/>
</dbReference>
<dbReference type="InterPro" id="IPR029058">
    <property type="entry name" value="AB_hydrolase_fold"/>
</dbReference>
<comment type="similarity">
    <text evidence="2">Belongs to the AB hydrolase superfamily. Epoxide hydrolase family.</text>
</comment>
<evidence type="ECO:0000256" key="1">
    <source>
        <dbReference type="ARBA" id="ARBA00022801"/>
    </source>
</evidence>
<dbReference type="InterPro" id="IPR000639">
    <property type="entry name" value="Epox_hydrolase-like"/>
</dbReference>
<name>A0A1Y2IE24_TRAC3</name>
<dbReference type="Gene3D" id="3.40.50.1820">
    <property type="entry name" value="alpha/beta hydrolase"/>
    <property type="match status" value="1"/>
</dbReference>
<dbReference type="EMBL" id="KZ084128">
    <property type="protein sequence ID" value="OSC99357.1"/>
    <property type="molecule type" value="Genomic_DNA"/>
</dbReference>
<dbReference type="Pfam" id="PF12697">
    <property type="entry name" value="Abhydrolase_6"/>
    <property type="match status" value="1"/>
</dbReference>
<dbReference type="PRINTS" id="PR00412">
    <property type="entry name" value="EPOXHYDRLASE"/>
</dbReference>
<dbReference type="STRING" id="1353009.A0A1Y2IE24"/>
<feature type="domain" description="AB hydrolase-1" evidence="3">
    <location>
        <begin position="31"/>
        <end position="315"/>
    </location>
</feature>
<keyword evidence="5" id="KW-1185">Reference proteome</keyword>
<evidence type="ECO:0000313" key="4">
    <source>
        <dbReference type="EMBL" id="OSC99357.1"/>
    </source>
</evidence>
<keyword evidence="1 4" id="KW-0378">Hydrolase</keyword>
<proteinExistence type="inferred from homology"/>
<dbReference type="PANTHER" id="PTHR43329">
    <property type="entry name" value="EPOXIDE HYDROLASE"/>
    <property type="match status" value="1"/>
</dbReference>
<evidence type="ECO:0000313" key="5">
    <source>
        <dbReference type="Proteomes" id="UP000193067"/>
    </source>
</evidence>
<dbReference type="Proteomes" id="UP000193067">
    <property type="component" value="Unassembled WGS sequence"/>
</dbReference>
<evidence type="ECO:0000259" key="3">
    <source>
        <dbReference type="Pfam" id="PF12697"/>
    </source>
</evidence>
<gene>
    <name evidence="4" type="ORF">PYCCODRAFT_1438336</name>
</gene>
<sequence>MDPALYKDAQVSRGLKYHYFYQPATPGKPTLLFIHGFPSSSYDWHRQVEYLRPKGYGLLVPDLLGAGETSKPDDPEAFRMVRIARDIVDLLDVEGLDKVVGIAHDWGSVVLSRLANLFPDRFYAFAWLVVSYAPPNPVPINIDAVIGHLKTMTGNGRYGYWKWFNEDDTYLICDKNLDSMLQLAYAKDPAIWLDWLTPVGKTKEWVEGNRQPGIPDWLTPQEYEHMRETMAKGSFKSYLNYYKVATRSLNVPDDKEIPQEAYYIRKPALFIGAKRDAVAPPDLGRMACEQFVPHAKIVEFDTGHWVQLQATEQVNKELEEWIEGLGLQDTKPNL</sequence>
<organism evidence="4 5">
    <name type="scientific">Trametes coccinea (strain BRFM310)</name>
    <name type="common">Pycnoporus coccineus</name>
    <dbReference type="NCBI Taxonomy" id="1353009"/>
    <lineage>
        <taxon>Eukaryota</taxon>
        <taxon>Fungi</taxon>
        <taxon>Dikarya</taxon>
        <taxon>Basidiomycota</taxon>
        <taxon>Agaricomycotina</taxon>
        <taxon>Agaricomycetes</taxon>
        <taxon>Polyporales</taxon>
        <taxon>Polyporaceae</taxon>
        <taxon>Trametes</taxon>
    </lineage>
</organism>
<reference evidence="4 5" key="1">
    <citation type="journal article" date="2015" name="Biotechnol. Biofuels">
        <title>Enhanced degradation of softwood versus hardwood by the white-rot fungus Pycnoporus coccineus.</title>
        <authorList>
            <person name="Couturier M."/>
            <person name="Navarro D."/>
            <person name="Chevret D."/>
            <person name="Henrissat B."/>
            <person name="Piumi F."/>
            <person name="Ruiz-Duenas F.J."/>
            <person name="Martinez A.T."/>
            <person name="Grigoriev I.V."/>
            <person name="Riley R."/>
            <person name="Lipzen A."/>
            <person name="Berrin J.G."/>
            <person name="Master E.R."/>
            <person name="Rosso M.N."/>
        </authorList>
    </citation>
    <scope>NUCLEOTIDE SEQUENCE [LARGE SCALE GENOMIC DNA]</scope>
    <source>
        <strain evidence="4 5">BRFM310</strain>
    </source>
</reference>
<dbReference type="OrthoDB" id="408373at2759"/>
<dbReference type="AlphaFoldDB" id="A0A1Y2IE24"/>
<accession>A0A1Y2IE24</accession>